<dbReference type="AlphaFoldDB" id="A0A928Y666"/>
<dbReference type="Proteomes" id="UP000710385">
    <property type="component" value="Unassembled WGS sequence"/>
</dbReference>
<accession>A0A928Y666</accession>
<comment type="caution">
    <text evidence="1">The sequence shown here is derived from an EMBL/GenBank/DDBJ whole genome shotgun (WGS) entry which is preliminary data.</text>
</comment>
<organism evidence="1 2">
    <name type="scientific">candidate division WWE3 bacterium</name>
    <dbReference type="NCBI Taxonomy" id="2053526"/>
    <lineage>
        <taxon>Bacteria</taxon>
        <taxon>Katanobacteria</taxon>
    </lineage>
</organism>
<proteinExistence type="predicted"/>
<evidence type="ECO:0000313" key="2">
    <source>
        <dbReference type="Proteomes" id="UP000710385"/>
    </source>
</evidence>
<dbReference type="EMBL" id="JABTTY010000002">
    <property type="protein sequence ID" value="MBE7525833.1"/>
    <property type="molecule type" value="Genomic_DNA"/>
</dbReference>
<evidence type="ECO:0000313" key="1">
    <source>
        <dbReference type="EMBL" id="MBE7525833.1"/>
    </source>
</evidence>
<protein>
    <submittedName>
        <fullName evidence="1">Uncharacterized protein</fullName>
    </submittedName>
</protein>
<sequence length="149" mass="16139">MDAGSMKNFPNIKLTNEAQVAFGKQLGLDLMGKSVGVARAEIDDAIARHYYGIYDLGQPSQKQCALALKFGIDISQMSKGVGAAYIDDIMYQLNMDTINKYNLAPSVHIRHTGDSNGQVLIISSIAPNGTVYFKGGNGKRAWARSLVRA</sequence>
<name>A0A928Y666_UNCKA</name>
<reference evidence="1" key="1">
    <citation type="submission" date="2020-05" db="EMBL/GenBank/DDBJ databases">
        <title>High-Quality Genomes of Partial-Nitritation/Anammox System by Hierarchical Clustering Based Hybrid Assembly.</title>
        <authorList>
            <person name="Liu L."/>
            <person name="Wang Y."/>
            <person name="Che Y."/>
            <person name="Chen Y."/>
            <person name="Xia Y."/>
            <person name="Luo R."/>
            <person name="Cheng S.H."/>
            <person name="Zheng C."/>
            <person name="Zhang T."/>
        </authorList>
    </citation>
    <scope>NUCLEOTIDE SEQUENCE</scope>
    <source>
        <strain evidence="1">H1_PAT1</strain>
    </source>
</reference>
<gene>
    <name evidence="1" type="ORF">HS096_05970</name>
</gene>